<organism evidence="7 8">
    <name type="scientific">Pseudohaliea rubra DSM 19751</name>
    <dbReference type="NCBI Taxonomy" id="1265313"/>
    <lineage>
        <taxon>Bacteria</taxon>
        <taxon>Pseudomonadati</taxon>
        <taxon>Pseudomonadota</taxon>
        <taxon>Gammaproteobacteria</taxon>
        <taxon>Cellvibrionales</taxon>
        <taxon>Halieaceae</taxon>
        <taxon>Pseudohaliea</taxon>
    </lineage>
</organism>
<accession>A0A095VQ33</accession>
<dbReference type="Gene3D" id="1.10.60.30">
    <property type="entry name" value="PSPTO4464-like domains"/>
    <property type="match status" value="2"/>
</dbReference>
<dbReference type="GO" id="GO:0019843">
    <property type="term" value="F:rRNA binding"/>
    <property type="evidence" value="ECO:0007669"/>
    <property type="project" value="UniProtKB-UniRule"/>
</dbReference>
<gene>
    <name evidence="5" type="primary">darP</name>
    <name evidence="7" type="ORF">HRUBRA_02166</name>
</gene>
<dbReference type="InterPro" id="IPR023153">
    <property type="entry name" value="DarP_sf"/>
</dbReference>
<feature type="region of interest" description="Disordered" evidence="6">
    <location>
        <begin position="1"/>
        <end position="25"/>
    </location>
</feature>
<dbReference type="AlphaFoldDB" id="A0A095VQ33"/>
<evidence type="ECO:0000256" key="2">
    <source>
        <dbReference type="ARBA" id="ARBA00022517"/>
    </source>
</evidence>
<dbReference type="SUPFAM" id="SSF158710">
    <property type="entry name" value="PSPTO4464-like"/>
    <property type="match status" value="1"/>
</dbReference>
<dbReference type="GO" id="GO:0043022">
    <property type="term" value="F:ribosome binding"/>
    <property type="evidence" value="ECO:0007669"/>
    <property type="project" value="UniProtKB-UniRule"/>
</dbReference>
<dbReference type="PANTHER" id="PTHR38101:SF1">
    <property type="entry name" value="UPF0307 PROTEIN YJGA"/>
    <property type="match status" value="1"/>
</dbReference>
<keyword evidence="4 5" id="KW-0694">RNA-binding</keyword>
<keyword evidence="3 5" id="KW-0699">rRNA-binding</keyword>
<dbReference type="STRING" id="1265313.HRUBRA_02166"/>
<keyword evidence="8" id="KW-1185">Reference proteome</keyword>
<comment type="similarity">
    <text evidence="5">Belongs to the DarP family.</text>
</comment>
<dbReference type="RefSeq" id="WP_236629807.1">
    <property type="nucleotide sequence ID" value="NZ_KN234758.1"/>
</dbReference>
<dbReference type="GO" id="GO:1902626">
    <property type="term" value="P:assembly of large subunit precursor of preribosome"/>
    <property type="evidence" value="ECO:0007669"/>
    <property type="project" value="UniProtKB-UniRule"/>
</dbReference>
<evidence type="ECO:0000256" key="6">
    <source>
        <dbReference type="SAM" id="MobiDB-lite"/>
    </source>
</evidence>
<sequence length="178" mass="19943">MVNDDRNSMDDAPDDADEAPSKSALKREMTARQNLGEALCALSPRELAAIPIEDPALAQAIAESRNITSRSARRRHLQFIGKLMRTVDPAPLQAGLDGLYRQRAENAAQHHELEALRDTLIDRGDAGLPAVLERFPEADRQHLRQLLRQARREQEAQRPPAAARKLFRYLRELQSAPG</sequence>
<evidence type="ECO:0000256" key="1">
    <source>
        <dbReference type="ARBA" id="ARBA00022490"/>
    </source>
</evidence>
<dbReference type="HOGENOM" id="CLU_106757_4_0_6"/>
<evidence type="ECO:0000256" key="5">
    <source>
        <dbReference type="HAMAP-Rule" id="MF_00765"/>
    </source>
</evidence>
<evidence type="ECO:0000313" key="7">
    <source>
        <dbReference type="EMBL" id="KGE03218.1"/>
    </source>
</evidence>
<dbReference type="NCBIfam" id="NF003593">
    <property type="entry name" value="PRK05255.1-1"/>
    <property type="match status" value="1"/>
</dbReference>
<comment type="function">
    <text evidence="5">Member of a network of 50S ribosomal subunit biogenesis factors which assembles along the 30S-50S interface, preventing incorrect 23S rRNA structures from forming. Promotes peptidyl transferase center (PTC) maturation.</text>
</comment>
<dbReference type="GO" id="GO:0005829">
    <property type="term" value="C:cytosol"/>
    <property type="evidence" value="ECO:0007669"/>
    <property type="project" value="TreeGrafter"/>
</dbReference>
<evidence type="ECO:0000313" key="8">
    <source>
        <dbReference type="Proteomes" id="UP000029640"/>
    </source>
</evidence>
<dbReference type="Proteomes" id="UP000029640">
    <property type="component" value="Unassembled WGS sequence"/>
</dbReference>
<dbReference type="CDD" id="cd16331">
    <property type="entry name" value="YjgA-like"/>
    <property type="match status" value="1"/>
</dbReference>
<name>A0A095VQ33_9GAMM</name>
<dbReference type="PIRSF" id="PIRSF016183">
    <property type="entry name" value="UCP016183"/>
    <property type="match status" value="1"/>
</dbReference>
<comment type="subcellular location">
    <subcellularLocation>
        <location evidence="5">Cytoplasm</location>
    </subcellularLocation>
    <text evidence="5">Associates with late stage pre-50S ribosomal subunits.</text>
</comment>
<dbReference type="HAMAP" id="MF_00765">
    <property type="entry name" value="DarP"/>
    <property type="match status" value="1"/>
</dbReference>
<reference evidence="7 8" key="1">
    <citation type="journal article" date="2014" name="Genome Announc.">
        <title>Genome Sequence of Gammaproteobacterial Pseudohaliea rubra Type Strain DSM 19751, Isolated from Coastal Seawater of the Mediterranean Sea.</title>
        <authorList>
            <person name="Spring S."/>
            <person name="Fiebig A."/>
            <person name="Riedel T."/>
            <person name="Goker M."/>
            <person name="Klenk H.P."/>
        </authorList>
    </citation>
    <scope>NUCLEOTIDE SEQUENCE [LARGE SCALE GENOMIC DNA]</scope>
    <source>
        <strain evidence="7 8">DSM 19751</strain>
    </source>
</reference>
<proteinExistence type="inferred from homology"/>
<evidence type="ECO:0000256" key="3">
    <source>
        <dbReference type="ARBA" id="ARBA00022730"/>
    </source>
</evidence>
<dbReference type="InterPro" id="IPR006839">
    <property type="entry name" value="DarP"/>
</dbReference>
<comment type="caution">
    <text evidence="7">The sequence shown here is derived from an EMBL/GenBank/DDBJ whole genome shotgun (WGS) entry which is preliminary data.</text>
</comment>
<keyword evidence="2 5" id="KW-0690">Ribosome biogenesis</keyword>
<dbReference type="PATRIC" id="fig|1265313.6.peg.2136"/>
<dbReference type="PANTHER" id="PTHR38101">
    <property type="entry name" value="UPF0307 PROTEIN YJGA"/>
    <property type="match status" value="1"/>
</dbReference>
<dbReference type="eggNOG" id="COG3028">
    <property type="taxonomic scope" value="Bacteria"/>
</dbReference>
<dbReference type="Pfam" id="PF04751">
    <property type="entry name" value="DarP"/>
    <property type="match status" value="1"/>
</dbReference>
<keyword evidence="1 5" id="KW-0963">Cytoplasm</keyword>
<protein>
    <recommendedName>
        <fullName evidence="5">Dual-action ribosomal maturation protein DarP</fullName>
    </recommendedName>
    <alternativeName>
        <fullName evidence="5">Large ribosomal subunit assembly factor DarP</fullName>
    </alternativeName>
</protein>
<evidence type="ECO:0000256" key="4">
    <source>
        <dbReference type="ARBA" id="ARBA00022884"/>
    </source>
</evidence>
<dbReference type="EMBL" id="AUVB01000062">
    <property type="protein sequence ID" value="KGE03218.1"/>
    <property type="molecule type" value="Genomic_DNA"/>
</dbReference>